<dbReference type="GO" id="GO:0047472">
    <property type="term" value="F:3-carboxy-cis,cis-muconate cycloisomerase activity"/>
    <property type="evidence" value="ECO:0007669"/>
    <property type="project" value="UniProtKB-EC"/>
</dbReference>
<reference evidence="4 5" key="1">
    <citation type="submission" date="2022-02" db="EMBL/GenBank/DDBJ databases">
        <title>Draft genome sequence of Mezorhizobium retamae strain IRAMC:0171 isolated from Retama raetam nodules.</title>
        <authorList>
            <person name="Bengaied R."/>
            <person name="Sbissi I."/>
            <person name="Huber K."/>
            <person name="Ghodbane F."/>
            <person name="Nouioui I."/>
            <person name="Tarhouni M."/>
            <person name="Gtari M."/>
        </authorList>
    </citation>
    <scope>NUCLEOTIDE SEQUENCE [LARGE SCALE GENOMIC DNA]</scope>
    <source>
        <strain evidence="4 5">IRAMC:0171</strain>
    </source>
</reference>
<organism evidence="4 5">
    <name type="scientific">Mesorhizobium retamae</name>
    <dbReference type="NCBI Taxonomy" id="2912854"/>
    <lineage>
        <taxon>Bacteria</taxon>
        <taxon>Pseudomonadati</taxon>
        <taxon>Pseudomonadota</taxon>
        <taxon>Alphaproteobacteria</taxon>
        <taxon>Hyphomicrobiales</taxon>
        <taxon>Phyllobacteriaceae</taxon>
        <taxon>Mesorhizobium</taxon>
    </lineage>
</organism>
<protein>
    <recommendedName>
        <fullName evidence="2">3-carboxy-cis,cis-muconate cycloisomerase</fullName>
        <ecNumber evidence="2">5.5.1.2</ecNumber>
    </recommendedName>
</protein>
<dbReference type="InterPro" id="IPR008948">
    <property type="entry name" value="L-Aspartase-like"/>
</dbReference>
<dbReference type="RefSeq" id="WP_239369306.1">
    <property type="nucleotide sequence ID" value="NZ_JAKREW010000029.1"/>
</dbReference>
<evidence type="ECO:0000256" key="2">
    <source>
        <dbReference type="NCBIfam" id="TIGR02426"/>
    </source>
</evidence>
<dbReference type="EMBL" id="JAKREW010000029">
    <property type="protein sequence ID" value="MCG7507794.1"/>
    <property type="molecule type" value="Genomic_DNA"/>
</dbReference>
<dbReference type="PANTHER" id="PTHR43172:SF2">
    <property type="entry name" value="ADENYLOSUCCINATE LYASE C-TERMINAL DOMAIN-CONTAINING PROTEIN"/>
    <property type="match status" value="1"/>
</dbReference>
<dbReference type="PANTHER" id="PTHR43172">
    <property type="entry name" value="ADENYLOSUCCINATE LYASE"/>
    <property type="match status" value="1"/>
</dbReference>
<dbReference type="Pfam" id="PF00206">
    <property type="entry name" value="Lyase_1"/>
    <property type="match status" value="1"/>
</dbReference>
<dbReference type="PRINTS" id="PR00145">
    <property type="entry name" value="ARGSUCLYASE"/>
</dbReference>
<dbReference type="Proteomes" id="UP001201701">
    <property type="component" value="Unassembled WGS sequence"/>
</dbReference>
<dbReference type="SUPFAM" id="SSF48557">
    <property type="entry name" value="L-aspartase-like"/>
    <property type="match status" value="1"/>
</dbReference>
<evidence type="ECO:0000313" key="5">
    <source>
        <dbReference type="Proteomes" id="UP001201701"/>
    </source>
</evidence>
<name>A0ABS9QMH4_9HYPH</name>
<comment type="caution">
    <text evidence="4">The sequence shown here is derived from an EMBL/GenBank/DDBJ whole genome shotgun (WGS) entry which is preliminary data.</text>
</comment>
<keyword evidence="4" id="KW-0413">Isomerase</keyword>
<dbReference type="InterPro" id="IPR000362">
    <property type="entry name" value="Fumarate_lyase_fam"/>
</dbReference>
<dbReference type="PRINTS" id="PR00149">
    <property type="entry name" value="FUMRATELYASE"/>
</dbReference>
<accession>A0ABS9QMH4</accession>
<dbReference type="NCBIfam" id="TIGR02426">
    <property type="entry name" value="protocat_pcaB"/>
    <property type="match status" value="1"/>
</dbReference>
<dbReference type="InterPro" id="IPR022761">
    <property type="entry name" value="Fumarate_lyase_N"/>
</dbReference>
<proteinExistence type="inferred from homology"/>
<dbReference type="PROSITE" id="PS00163">
    <property type="entry name" value="FUMARATE_LYASES"/>
    <property type="match status" value="1"/>
</dbReference>
<dbReference type="NCBIfam" id="NF004631">
    <property type="entry name" value="PRK05975.1"/>
    <property type="match status" value="1"/>
</dbReference>
<comment type="similarity">
    <text evidence="1">Belongs to the class-II fumarase/aspartase family.</text>
</comment>
<dbReference type="EC" id="5.5.1.2" evidence="2"/>
<evidence type="ECO:0000256" key="1">
    <source>
        <dbReference type="ARBA" id="ARBA00034772"/>
    </source>
</evidence>
<dbReference type="InterPro" id="IPR020557">
    <property type="entry name" value="Fumarate_lyase_CS"/>
</dbReference>
<feature type="domain" description="Fumarate lyase N-terminal" evidence="3">
    <location>
        <begin position="22"/>
        <end position="291"/>
    </location>
</feature>
<dbReference type="Gene3D" id="1.20.200.10">
    <property type="entry name" value="Fumarase/aspartase (Central domain)"/>
    <property type="match status" value="1"/>
</dbReference>
<gene>
    <name evidence="4" type="ORF">L4923_22400</name>
</gene>
<dbReference type="InterPro" id="IPR012789">
    <property type="entry name" value="Protocat_PcaB-like"/>
</dbReference>
<sequence>MSVCPFDHPVLGGLLGDEEVNGYFSAEAEVKAMLAFEAALASAEAKVGLIPDEAATAIVDAISTFEPDIDRLRIAVSVDGVVVPELVRQLRAAVGGKMASHIHFGATSQDVIDTGLMLRLKPVLAVVEQRLAVFLNALGNLAKRDGEKTLMAATRMQPAILIHAGDRIESWRGPAERNLERLRAWMMDGLALQFGGAAGTLDKLGDKANAVCAALASELGLTDRPQWHSQRDRIAELASVLSLISGSLGKFGQDVALMALSGNEIELAAGGGSSAMPHKQNPVSAEVLVTLARFNATQLAGMHGALVHEQERSGAAWTLEWMILPQMIVATAAGTRLATELVANIRRLGHEG</sequence>
<evidence type="ECO:0000313" key="4">
    <source>
        <dbReference type="EMBL" id="MCG7507794.1"/>
    </source>
</evidence>
<keyword evidence="5" id="KW-1185">Reference proteome</keyword>
<evidence type="ECO:0000259" key="3">
    <source>
        <dbReference type="Pfam" id="PF00206"/>
    </source>
</evidence>